<dbReference type="AlphaFoldDB" id="A0A409WHZ3"/>
<sequence length="109" mass="12800">MTSEQTPRASIDPSRHGSIDAELKSLKLYSRRLQSLLTVHATELQVLQRLYYKNKNQHRGALFWRNVTEIRRFLERVEKLNLLDSINGLRSTFYDTTQKCRNDALQHIG</sequence>
<reference evidence="2 3" key="1">
    <citation type="journal article" date="2018" name="Evol. Lett.">
        <title>Horizontal gene cluster transfer increased hallucinogenic mushroom diversity.</title>
        <authorList>
            <person name="Reynolds H.T."/>
            <person name="Vijayakumar V."/>
            <person name="Gluck-Thaler E."/>
            <person name="Korotkin H.B."/>
            <person name="Matheny P.B."/>
            <person name="Slot J.C."/>
        </authorList>
    </citation>
    <scope>NUCLEOTIDE SEQUENCE [LARGE SCALE GENOMIC DNA]</scope>
    <source>
        <strain evidence="2 3">2631</strain>
    </source>
</reference>
<gene>
    <name evidence="2" type="ORF">CVT25_015639</name>
</gene>
<comment type="caution">
    <text evidence="2">The sequence shown here is derived from an EMBL/GenBank/DDBJ whole genome shotgun (WGS) entry which is preliminary data.</text>
</comment>
<name>A0A409WHZ3_PSICY</name>
<dbReference type="OrthoDB" id="114080at2759"/>
<keyword evidence="3" id="KW-1185">Reference proteome</keyword>
<evidence type="ECO:0000313" key="3">
    <source>
        <dbReference type="Proteomes" id="UP000283269"/>
    </source>
</evidence>
<protein>
    <recommendedName>
        <fullName evidence="1">Nucleolus and neural progenitor protein-like N-terminal domain-containing protein</fullName>
    </recommendedName>
</protein>
<dbReference type="Pfam" id="PF14780">
    <property type="entry name" value="NEPRO_N"/>
    <property type="match status" value="1"/>
</dbReference>
<proteinExistence type="predicted"/>
<dbReference type="EMBL" id="NHYD01003427">
    <property type="protein sequence ID" value="PPQ78105.1"/>
    <property type="molecule type" value="Genomic_DNA"/>
</dbReference>
<dbReference type="InParanoid" id="A0A409WHZ3"/>
<dbReference type="Proteomes" id="UP000283269">
    <property type="component" value="Unassembled WGS sequence"/>
</dbReference>
<feature type="domain" description="Nucleolus and neural progenitor protein-like N-terminal" evidence="1">
    <location>
        <begin position="18"/>
        <end position="98"/>
    </location>
</feature>
<evidence type="ECO:0000259" key="1">
    <source>
        <dbReference type="Pfam" id="PF14780"/>
    </source>
</evidence>
<dbReference type="STRING" id="93625.A0A409WHZ3"/>
<organism evidence="2 3">
    <name type="scientific">Psilocybe cyanescens</name>
    <dbReference type="NCBI Taxonomy" id="93625"/>
    <lineage>
        <taxon>Eukaryota</taxon>
        <taxon>Fungi</taxon>
        <taxon>Dikarya</taxon>
        <taxon>Basidiomycota</taxon>
        <taxon>Agaricomycotina</taxon>
        <taxon>Agaricomycetes</taxon>
        <taxon>Agaricomycetidae</taxon>
        <taxon>Agaricales</taxon>
        <taxon>Agaricineae</taxon>
        <taxon>Strophariaceae</taxon>
        <taxon>Psilocybe</taxon>
    </lineage>
</organism>
<accession>A0A409WHZ3</accession>
<evidence type="ECO:0000313" key="2">
    <source>
        <dbReference type="EMBL" id="PPQ78105.1"/>
    </source>
</evidence>
<dbReference type="InterPro" id="IPR027951">
    <property type="entry name" value="Nepro_N"/>
</dbReference>